<dbReference type="GO" id="GO:0034727">
    <property type="term" value="P:piecemeal microautophagy of the nucleus"/>
    <property type="evidence" value="ECO:0007669"/>
    <property type="project" value="EnsemblFungi"/>
</dbReference>
<dbReference type="GO" id="GO:0005769">
    <property type="term" value="C:early endosome"/>
    <property type="evidence" value="ECO:0007669"/>
    <property type="project" value="EnsemblFungi"/>
</dbReference>
<dbReference type="GO" id="GO:0036010">
    <property type="term" value="P:protein localization to endosome"/>
    <property type="evidence" value="ECO:0007669"/>
    <property type="project" value="EnsemblFungi"/>
</dbReference>
<name>J7RMZ3_HUIN7</name>
<evidence type="ECO:0000256" key="5">
    <source>
        <dbReference type="ARBA" id="ARBA00022490"/>
    </source>
</evidence>
<dbReference type="SUPFAM" id="SSF64268">
    <property type="entry name" value="PX domain"/>
    <property type="match status" value="1"/>
</dbReference>
<dbReference type="OMA" id="WSLHRFI"/>
<dbReference type="PROSITE" id="PS50195">
    <property type="entry name" value="PX"/>
    <property type="match status" value="1"/>
</dbReference>
<organism evidence="11 12">
    <name type="scientific">Huiozyma naganishii (strain ATCC MYA-139 / BCRC 22969 / CBS 8797 / KCTC 17520 / NBRC 10181 / NCYC 3082 / Yp74L-3)</name>
    <name type="common">Yeast</name>
    <name type="synonym">Kazachstania naganishii</name>
    <dbReference type="NCBI Taxonomy" id="1071383"/>
    <lineage>
        <taxon>Eukaryota</taxon>
        <taxon>Fungi</taxon>
        <taxon>Dikarya</taxon>
        <taxon>Ascomycota</taxon>
        <taxon>Saccharomycotina</taxon>
        <taxon>Saccharomycetes</taxon>
        <taxon>Saccharomycetales</taxon>
        <taxon>Saccharomycetaceae</taxon>
        <taxon>Huiozyma</taxon>
    </lineage>
</organism>
<dbReference type="GeneID" id="34526643"/>
<comment type="similarity">
    <text evidence="3">Belongs to the sorting nexin family.</text>
</comment>
<evidence type="ECO:0000256" key="6">
    <source>
        <dbReference type="ARBA" id="ARBA00023121"/>
    </source>
</evidence>
<evidence type="ECO:0000313" key="12">
    <source>
        <dbReference type="Proteomes" id="UP000006310"/>
    </source>
</evidence>
<evidence type="ECO:0000256" key="3">
    <source>
        <dbReference type="ARBA" id="ARBA00010883"/>
    </source>
</evidence>
<dbReference type="GO" id="GO:0034498">
    <property type="term" value="P:early endosome to Golgi transport"/>
    <property type="evidence" value="ECO:0007669"/>
    <property type="project" value="EnsemblFungi"/>
</dbReference>
<dbReference type="GO" id="GO:0061709">
    <property type="term" value="P:reticulophagy"/>
    <property type="evidence" value="ECO:0007669"/>
    <property type="project" value="TreeGrafter"/>
</dbReference>
<dbReference type="InterPro" id="IPR036871">
    <property type="entry name" value="PX_dom_sf"/>
</dbReference>
<dbReference type="GO" id="GO:0061723">
    <property type="term" value="P:glycophagy"/>
    <property type="evidence" value="ECO:0007669"/>
    <property type="project" value="EnsemblFungi"/>
</dbReference>
<evidence type="ECO:0000256" key="1">
    <source>
        <dbReference type="ARBA" id="ARBA00004184"/>
    </source>
</evidence>
<reference evidence="11 12" key="1">
    <citation type="journal article" date="2011" name="Proc. Natl. Acad. Sci. U.S.A.">
        <title>Evolutionary erosion of yeast sex chromosomes by mating-type switching accidents.</title>
        <authorList>
            <person name="Gordon J.L."/>
            <person name="Armisen D."/>
            <person name="Proux-Wera E."/>
            <person name="Oheigeartaigh S.S."/>
            <person name="Byrne K.P."/>
            <person name="Wolfe K.H."/>
        </authorList>
    </citation>
    <scope>NUCLEOTIDE SEQUENCE [LARGE SCALE GENOMIC DNA]</scope>
    <source>
        <strain evidence="12">ATCC MYA-139 / BCRC 22969 / CBS 8797 / CCRC 22969 / KCTC 17520 / NBRC 10181 / NCYC 3082</strain>
    </source>
</reference>
<sequence>MGVSTVDGMASGIEGSSDAGHLGTLDITVSDPQKRTGDQGSYVSYQISTKTQGARIVVVHRRFSDLQLLHDYLAEEHPTCVVPPLPEKKVLVSITSDRFSQRFTAKRCHSLQNFLRRVAAHEALSRSDLLRSFLMRDEEWDRAKRSLVSRQAAGGGGARREEVTDAFMNAFKSVHAQSDECVEVRERNDRLDRTVGRLDRTFHKVVKRNDVLVDDLARLGTHVAELRELEGTHTSGKQWQTFNEALTRLSYGVSDLNKYLDYELLVDLRDLEHYIDSLRQQLKLKDQKQIDYEQLSEYLTKAVRERDQLIAGYGGHNFFTNKLEEFAGVNQEAARREKITKLEGKISSLGGALESAKQVADAFELETLREVAQFERVRTQELKRSLGELADHHIEFYEQMLETWTAVDAELGG</sequence>
<dbReference type="GO" id="GO:0005829">
    <property type="term" value="C:cytosol"/>
    <property type="evidence" value="ECO:0007669"/>
    <property type="project" value="EnsemblFungi"/>
</dbReference>
<reference evidence="12" key="2">
    <citation type="submission" date="2012-08" db="EMBL/GenBank/DDBJ databases">
        <title>Genome sequence of Kazachstania naganishii.</title>
        <authorList>
            <person name="Gordon J.L."/>
            <person name="Armisen D."/>
            <person name="Proux-Wera E."/>
            <person name="OhEigeartaigh S.S."/>
            <person name="Byrne K.P."/>
            <person name="Wolfe K.H."/>
        </authorList>
    </citation>
    <scope>NUCLEOTIDE SEQUENCE [LARGE SCALE GENOMIC DNA]</scope>
    <source>
        <strain evidence="12">ATCC MYA-139 / BCRC 22969 / CBS 8797 / CCRC 22969 / KCTC 17520 / NBRC 10181 / NCYC 3082</strain>
    </source>
</reference>
<gene>
    <name evidence="11" type="primary">KNAG0F02640</name>
    <name evidence="11" type="ordered locus">KNAG_0F02640</name>
</gene>
<dbReference type="GO" id="GO:0010009">
    <property type="term" value="C:cytoplasmic side of endosome membrane"/>
    <property type="evidence" value="ECO:0007669"/>
    <property type="project" value="EnsemblFungi"/>
</dbReference>
<dbReference type="Proteomes" id="UP000006310">
    <property type="component" value="Chromosome 6"/>
</dbReference>
<dbReference type="KEGG" id="kng:KNAG_0F02640"/>
<evidence type="ECO:0000256" key="2">
    <source>
        <dbReference type="ARBA" id="ARBA00004496"/>
    </source>
</evidence>
<dbReference type="Pfam" id="PF00787">
    <property type="entry name" value="PX"/>
    <property type="match status" value="1"/>
</dbReference>
<protein>
    <recommendedName>
        <fullName evidence="8">Sorting nexin-4</fullName>
    </recommendedName>
    <alternativeName>
        <fullName evidence="9">Autophagy-related protein 24</fullName>
    </alternativeName>
</protein>
<dbReference type="HOGENOM" id="CLU_027221_0_0_1"/>
<dbReference type="OrthoDB" id="205639at2759"/>
<evidence type="ECO:0000256" key="7">
    <source>
        <dbReference type="ARBA" id="ARBA00023136"/>
    </source>
</evidence>
<evidence type="ECO:0000259" key="10">
    <source>
        <dbReference type="PROSITE" id="PS50195"/>
    </source>
</evidence>
<dbReference type="Gene3D" id="3.30.1520.10">
    <property type="entry name" value="Phox-like domain"/>
    <property type="match status" value="1"/>
</dbReference>
<dbReference type="GO" id="GO:0000422">
    <property type="term" value="P:autophagy of mitochondrion"/>
    <property type="evidence" value="ECO:0007669"/>
    <property type="project" value="EnsemblFungi"/>
</dbReference>
<evidence type="ECO:0000256" key="9">
    <source>
        <dbReference type="ARBA" id="ARBA00041273"/>
    </source>
</evidence>
<dbReference type="AlphaFoldDB" id="J7RMZ3"/>
<dbReference type="Gene3D" id="1.20.1270.60">
    <property type="entry name" value="Arfaptin homology (AH) domain/BAR domain"/>
    <property type="match status" value="1"/>
</dbReference>
<keyword evidence="12" id="KW-1185">Reference proteome</keyword>
<dbReference type="SMART" id="SM00312">
    <property type="entry name" value="PX"/>
    <property type="match status" value="1"/>
</dbReference>
<keyword evidence="7" id="KW-0472">Membrane</keyword>
<dbReference type="GO" id="GO:0032258">
    <property type="term" value="P:cytoplasm to vacuole targeting by the Cvt pathway"/>
    <property type="evidence" value="ECO:0007669"/>
    <property type="project" value="EnsemblFungi"/>
</dbReference>
<dbReference type="PANTHER" id="PTHR45949">
    <property type="entry name" value="SORTING NEXIN-4"/>
    <property type="match status" value="1"/>
</dbReference>
<dbReference type="GO" id="GO:0032456">
    <property type="term" value="P:endocytic recycling"/>
    <property type="evidence" value="ECO:0007669"/>
    <property type="project" value="EnsemblFungi"/>
</dbReference>
<keyword evidence="5" id="KW-0963">Cytoplasm</keyword>
<proteinExistence type="inferred from homology"/>
<dbReference type="GO" id="GO:0000407">
    <property type="term" value="C:phagophore assembly site"/>
    <property type="evidence" value="ECO:0007669"/>
    <property type="project" value="EnsemblFungi"/>
</dbReference>
<dbReference type="STRING" id="1071383.J7RMZ3"/>
<dbReference type="eggNOG" id="KOG2273">
    <property type="taxonomic scope" value="Eukaryota"/>
</dbReference>
<accession>J7RMZ3</accession>
<dbReference type="InterPro" id="IPR027267">
    <property type="entry name" value="AH/BAR_dom_sf"/>
</dbReference>
<comment type="subcellular location">
    <subcellularLocation>
        <location evidence="2">Cytoplasm</location>
    </subcellularLocation>
    <subcellularLocation>
        <location evidence="1">Endomembrane system</location>
        <topology evidence="1">Peripheral membrane protein</topology>
    </subcellularLocation>
</comment>
<dbReference type="RefSeq" id="XP_022465174.1">
    <property type="nucleotide sequence ID" value="XM_022608705.1"/>
</dbReference>
<dbReference type="GO" id="GO:0032266">
    <property type="term" value="F:phosphatidylinositol-3-phosphate binding"/>
    <property type="evidence" value="ECO:0007669"/>
    <property type="project" value="EnsemblFungi"/>
</dbReference>
<feature type="domain" description="PX" evidence="10">
    <location>
        <begin position="23"/>
        <end position="141"/>
    </location>
</feature>
<keyword evidence="4" id="KW-0813">Transport</keyword>
<dbReference type="InterPro" id="IPR001683">
    <property type="entry name" value="PX_dom"/>
</dbReference>
<keyword evidence="6" id="KW-0446">Lipid-binding</keyword>
<evidence type="ECO:0000256" key="4">
    <source>
        <dbReference type="ARBA" id="ARBA00022448"/>
    </source>
</evidence>
<dbReference type="GO" id="GO:0048471">
    <property type="term" value="C:perinuclear region of cytoplasm"/>
    <property type="evidence" value="ECO:0007669"/>
    <property type="project" value="EnsemblFungi"/>
</dbReference>
<evidence type="ECO:0000256" key="8">
    <source>
        <dbReference type="ARBA" id="ARBA00040748"/>
    </source>
</evidence>
<dbReference type="PANTHER" id="PTHR45949:SF2">
    <property type="entry name" value="SORTING NEXIN-4"/>
    <property type="match status" value="1"/>
</dbReference>
<evidence type="ECO:0000313" key="11">
    <source>
        <dbReference type="EMBL" id="CCK70928.1"/>
    </source>
</evidence>
<dbReference type="EMBL" id="HE978319">
    <property type="protein sequence ID" value="CCK70928.1"/>
    <property type="molecule type" value="Genomic_DNA"/>
</dbReference>